<dbReference type="PANTHER" id="PTHR42998:SF1">
    <property type="entry name" value="TYPE I RESTRICTION ENZYME HINDI METHYLASE SUBUNIT"/>
    <property type="match status" value="1"/>
</dbReference>
<dbReference type="SUPFAM" id="SSF53335">
    <property type="entry name" value="S-adenosyl-L-methionine-dependent methyltransferases"/>
    <property type="match status" value="1"/>
</dbReference>
<reference evidence="2 3" key="1">
    <citation type="submission" date="2021-01" db="EMBL/GenBank/DDBJ databases">
        <title>Whole genome shotgun sequence of Planotetraspora phitsanulokensis NBRC 104273.</title>
        <authorList>
            <person name="Komaki H."/>
            <person name="Tamura T."/>
        </authorList>
    </citation>
    <scope>NUCLEOTIDE SEQUENCE [LARGE SCALE GENOMIC DNA]</scope>
    <source>
        <strain evidence="2 3">NBRC 104273</strain>
    </source>
</reference>
<organism evidence="2 3">
    <name type="scientific">Planotetraspora phitsanulokensis</name>
    <dbReference type="NCBI Taxonomy" id="575192"/>
    <lineage>
        <taxon>Bacteria</taxon>
        <taxon>Bacillati</taxon>
        <taxon>Actinomycetota</taxon>
        <taxon>Actinomycetes</taxon>
        <taxon>Streptosporangiales</taxon>
        <taxon>Streptosporangiaceae</taxon>
        <taxon>Planotetraspora</taxon>
    </lineage>
</organism>
<protein>
    <recommendedName>
        <fullName evidence="1">DNA methylase adenine-specific domain-containing protein</fullName>
    </recommendedName>
</protein>
<dbReference type="CDD" id="cd02440">
    <property type="entry name" value="AdoMet_MTases"/>
    <property type="match status" value="1"/>
</dbReference>
<evidence type="ECO:0000313" key="3">
    <source>
        <dbReference type="Proteomes" id="UP000622547"/>
    </source>
</evidence>
<name>A0A8J3XDW2_9ACTN</name>
<sequence>MPKEWEGRAEIRAKLQAAGYRLVQLDPKIDAHFNRRIDALAYAANASGDLVPWLVVEAKNGANIKPEVTLTQLLKWRELLGTVEHYAVINGQWFRANRSMRSMEPVDGPVAPAYGDSGFLTDPALATSLFTERLWFEAEKARGKGHRADFFFPPADLLAETAIPGIETASGEFVPVRHDVLWQARRRALASFVLRAPYAVEHTTAPVLADAVARLIGNKLVDTVLDPFCGTGNFLWAVMDRARELDGPVEFVGQEINTQLAELAEQIARTGPMLATITTGDSFTAELPDADVIVTAPPFGRLQQPWVLLTGAPAREFEVAAIDLCLRKLRRGGRAVFLLPNNITFKQTLEAYRRYLASEYRVGALIGLPADALEGTAVRAVLLVIDRAEPGETFVAQLGADWVAQLSETGAAMSAALEHLDGE</sequence>
<gene>
    <name evidence="2" type="ORF">Pph01_20570</name>
</gene>
<dbReference type="Gene3D" id="3.40.50.150">
    <property type="entry name" value="Vaccinia Virus protein VP39"/>
    <property type="match status" value="1"/>
</dbReference>
<evidence type="ECO:0000259" key="1">
    <source>
        <dbReference type="Pfam" id="PF02384"/>
    </source>
</evidence>
<dbReference type="RefSeq" id="WP_204072768.1">
    <property type="nucleotide sequence ID" value="NZ_BAABHI010000037.1"/>
</dbReference>
<keyword evidence="3" id="KW-1185">Reference proteome</keyword>
<dbReference type="GO" id="GO:0003677">
    <property type="term" value="F:DNA binding"/>
    <property type="evidence" value="ECO:0007669"/>
    <property type="project" value="InterPro"/>
</dbReference>
<comment type="caution">
    <text evidence="2">The sequence shown here is derived from an EMBL/GenBank/DDBJ whole genome shotgun (WGS) entry which is preliminary data.</text>
</comment>
<dbReference type="InterPro" id="IPR052916">
    <property type="entry name" value="Type-I_RE_MTase_Subunit"/>
</dbReference>
<feature type="domain" description="DNA methylase adenine-specific" evidence="1">
    <location>
        <begin position="210"/>
        <end position="389"/>
    </location>
</feature>
<dbReference type="GO" id="GO:0008170">
    <property type="term" value="F:N-methyltransferase activity"/>
    <property type="evidence" value="ECO:0007669"/>
    <property type="project" value="InterPro"/>
</dbReference>
<dbReference type="Pfam" id="PF02384">
    <property type="entry name" value="N6_Mtase"/>
    <property type="match status" value="1"/>
</dbReference>
<dbReference type="PRINTS" id="PR00507">
    <property type="entry name" value="N12N6MTFRASE"/>
</dbReference>
<dbReference type="PANTHER" id="PTHR42998">
    <property type="entry name" value="TYPE I RESTRICTION ENZYME HINDVIIP M PROTEIN-RELATED"/>
    <property type="match status" value="1"/>
</dbReference>
<proteinExistence type="predicted"/>
<dbReference type="EMBL" id="BOOP01000008">
    <property type="protein sequence ID" value="GII37054.1"/>
    <property type="molecule type" value="Genomic_DNA"/>
</dbReference>
<evidence type="ECO:0000313" key="2">
    <source>
        <dbReference type="EMBL" id="GII37054.1"/>
    </source>
</evidence>
<dbReference type="InterPro" id="IPR003356">
    <property type="entry name" value="DNA_methylase_A-5"/>
</dbReference>
<dbReference type="AlphaFoldDB" id="A0A8J3XDW2"/>
<dbReference type="Proteomes" id="UP000622547">
    <property type="component" value="Unassembled WGS sequence"/>
</dbReference>
<accession>A0A8J3XDW2</accession>
<dbReference type="InterPro" id="IPR029063">
    <property type="entry name" value="SAM-dependent_MTases_sf"/>
</dbReference>